<evidence type="ECO:0000259" key="1">
    <source>
        <dbReference type="Pfam" id="PF13649"/>
    </source>
</evidence>
<dbReference type="Pfam" id="PF13649">
    <property type="entry name" value="Methyltransf_25"/>
    <property type="match status" value="1"/>
</dbReference>
<dbReference type="SUPFAM" id="SSF53335">
    <property type="entry name" value="S-adenosyl-L-methionine-dependent methyltransferases"/>
    <property type="match status" value="1"/>
</dbReference>
<comment type="caution">
    <text evidence="2">The sequence shown here is derived from an EMBL/GenBank/DDBJ whole genome shotgun (WGS) entry which is preliminary data.</text>
</comment>
<reference evidence="2" key="1">
    <citation type="submission" date="2022-10" db="EMBL/GenBank/DDBJ databases">
        <title>Culturing micro-colonial fungi from biological soil crusts in the Mojave desert and describing Neophaeococcomyces mojavensis, and introducing the new genera and species Taxawa tesnikishii.</title>
        <authorList>
            <person name="Kurbessoian T."/>
            <person name="Stajich J.E."/>
        </authorList>
    </citation>
    <scope>NUCLEOTIDE SEQUENCE</scope>
    <source>
        <strain evidence="2">TK_41</strain>
    </source>
</reference>
<evidence type="ECO:0000313" key="2">
    <source>
        <dbReference type="EMBL" id="KAJ9614567.1"/>
    </source>
</evidence>
<sequence length="294" mass="32710">MAAPKDDAMHKMFNSKDFTKMYAEGAEKLTGWFAEELVKAAKLDQVSDDEKLVVLDQACGTGIVSDRLVAGLNAKQKANLDLTCADFADSMIAYVGPRIQTFGLKSAQTVKADAVDTQLPGDKFTHVLLNFGPMIFQDGQAGFRELHRLLQPGGTLGMSSWKQVGWIEDVKAAFATDPEIPAFPPYEDFRKIMNAGGIWDDSEWIQNNVKKSGFVDVHVQEIPHKSSLTSVEEFSRMMAGMVGLIQQTLWSKEQQEKYKDRANEAVVSYMRKTYSDGPIEWDWIAILTTAKKAA</sequence>
<name>A0AA38XJD5_9EURO</name>
<proteinExistence type="predicted"/>
<dbReference type="Proteomes" id="UP001172673">
    <property type="component" value="Unassembled WGS sequence"/>
</dbReference>
<organism evidence="2 3">
    <name type="scientific">Cladophialophora chaetospira</name>
    <dbReference type="NCBI Taxonomy" id="386627"/>
    <lineage>
        <taxon>Eukaryota</taxon>
        <taxon>Fungi</taxon>
        <taxon>Dikarya</taxon>
        <taxon>Ascomycota</taxon>
        <taxon>Pezizomycotina</taxon>
        <taxon>Eurotiomycetes</taxon>
        <taxon>Chaetothyriomycetidae</taxon>
        <taxon>Chaetothyriales</taxon>
        <taxon>Herpotrichiellaceae</taxon>
        <taxon>Cladophialophora</taxon>
    </lineage>
</organism>
<dbReference type="EMBL" id="JAPDRK010000003">
    <property type="protein sequence ID" value="KAJ9614567.1"/>
    <property type="molecule type" value="Genomic_DNA"/>
</dbReference>
<evidence type="ECO:0000313" key="3">
    <source>
        <dbReference type="Proteomes" id="UP001172673"/>
    </source>
</evidence>
<gene>
    <name evidence="2" type="ORF">H2200_002704</name>
</gene>
<feature type="domain" description="Methyltransferase" evidence="1">
    <location>
        <begin position="54"/>
        <end position="154"/>
    </location>
</feature>
<protein>
    <recommendedName>
        <fullName evidence="1">Methyltransferase domain-containing protein</fullName>
    </recommendedName>
</protein>
<keyword evidence="3" id="KW-1185">Reference proteome</keyword>
<dbReference type="Gene3D" id="3.40.50.150">
    <property type="entry name" value="Vaccinia Virus protein VP39"/>
    <property type="match status" value="1"/>
</dbReference>
<dbReference type="InterPro" id="IPR029063">
    <property type="entry name" value="SAM-dependent_MTases_sf"/>
</dbReference>
<accession>A0AA38XJD5</accession>
<dbReference type="AlphaFoldDB" id="A0AA38XJD5"/>
<dbReference type="CDD" id="cd02440">
    <property type="entry name" value="AdoMet_MTases"/>
    <property type="match status" value="1"/>
</dbReference>
<dbReference type="InterPro" id="IPR041698">
    <property type="entry name" value="Methyltransf_25"/>
</dbReference>